<dbReference type="InterPro" id="IPR003675">
    <property type="entry name" value="Rce1/LyrA-like_dom"/>
</dbReference>
<dbReference type="GO" id="GO:0006508">
    <property type="term" value="P:proteolysis"/>
    <property type="evidence" value="ECO:0007669"/>
    <property type="project" value="UniProtKB-KW"/>
</dbReference>
<evidence type="ECO:0000313" key="4">
    <source>
        <dbReference type="Proteomes" id="UP000557204"/>
    </source>
</evidence>
<evidence type="ECO:0000256" key="1">
    <source>
        <dbReference type="SAM" id="Phobius"/>
    </source>
</evidence>
<keyword evidence="3" id="KW-0482">Metalloprotease</keyword>
<feature type="transmembrane region" description="Helical" evidence="1">
    <location>
        <begin position="34"/>
        <end position="54"/>
    </location>
</feature>
<organism evidence="3 4">
    <name type="scientific">Isoptericola sediminis</name>
    <dbReference type="NCBI Taxonomy" id="2733572"/>
    <lineage>
        <taxon>Bacteria</taxon>
        <taxon>Bacillati</taxon>
        <taxon>Actinomycetota</taxon>
        <taxon>Actinomycetes</taxon>
        <taxon>Micrococcales</taxon>
        <taxon>Promicromonosporaceae</taxon>
        <taxon>Isoptericola</taxon>
    </lineage>
</organism>
<dbReference type="EMBL" id="JABFAJ010000003">
    <property type="protein sequence ID" value="NNU26141.1"/>
    <property type="molecule type" value="Genomic_DNA"/>
</dbReference>
<dbReference type="GO" id="GO:0004175">
    <property type="term" value="F:endopeptidase activity"/>
    <property type="evidence" value="ECO:0007669"/>
    <property type="project" value="UniProtKB-ARBA"/>
</dbReference>
<name>A0A849K0E9_9MICO</name>
<feature type="transmembrane region" description="Helical" evidence="1">
    <location>
        <begin position="60"/>
        <end position="80"/>
    </location>
</feature>
<reference evidence="3 4" key="1">
    <citation type="submission" date="2020-05" db="EMBL/GenBank/DDBJ databases">
        <title>Genome sequence of Isoptericola sp. JC619 isolated from Chilika lagoon, India.</title>
        <authorList>
            <person name="Kumar D."/>
            <person name="Appam K."/>
            <person name="Gandham S."/>
            <person name="Uppada J."/>
            <person name="Sasikala C."/>
            <person name="Venkata Ramana C."/>
        </authorList>
    </citation>
    <scope>NUCLEOTIDE SEQUENCE [LARGE SCALE GENOMIC DNA]</scope>
    <source>
        <strain evidence="3 4">JC619</strain>
    </source>
</reference>
<protein>
    <submittedName>
        <fullName evidence="3">CPBP family intramembrane metalloprotease</fullName>
    </submittedName>
</protein>
<dbReference type="InterPro" id="IPR042150">
    <property type="entry name" value="MmRce1-like"/>
</dbReference>
<dbReference type="GO" id="GO:0008237">
    <property type="term" value="F:metallopeptidase activity"/>
    <property type="evidence" value="ECO:0007669"/>
    <property type="project" value="UniProtKB-KW"/>
</dbReference>
<dbReference type="GO" id="GO:0080120">
    <property type="term" value="P:CAAX-box protein maturation"/>
    <property type="evidence" value="ECO:0007669"/>
    <property type="project" value="UniProtKB-ARBA"/>
</dbReference>
<feature type="transmembrane region" description="Helical" evidence="1">
    <location>
        <begin position="194"/>
        <end position="210"/>
    </location>
</feature>
<keyword evidence="3" id="KW-0378">Hydrolase</keyword>
<accession>A0A849K0E9</accession>
<evidence type="ECO:0000259" key="2">
    <source>
        <dbReference type="Pfam" id="PF02517"/>
    </source>
</evidence>
<evidence type="ECO:0000313" key="3">
    <source>
        <dbReference type="EMBL" id="NNU26141.1"/>
    </source>
</evidence>
<keyword evidence="1" id="KW-1133">Transmembrane helix</keyword>
<feature type="transmembrane region" description="Helical" evidence="1">
    <location>
        <begin position="217"/>
        <end position="235"/>
    </location>
</feature>
<keyword evidence="3" id="KW-0645">Protease</keyword>
<gene>
    <name evidence="3" type="ORF">HLI28_01085</name>
</gene>
<keyword evidence="1" id="KW-0812">Transmembrane</keyword>
<proteinExistence type="predicted"/>
<dbReference type="RefSeq" id="WP_171245649.1">
    <property type="nucleotide sequence ID" value="NZ_JABFAJ010000003.1"/>
</dbReference>
<keyword evidence="1" id="KW-0472">Membrane</keyword>
<sequence length="279" mass="29936">MTTPDAGPPRPPRLPGTADHGPRALRRWVTVHPLAAFVVLAYGISWTLWVPLVAGLGGPAAQALLLVGGFGPAASALIVLRGTGAPVRPWARQIVRWRVPLRYYLYALGLPPLLLAIVNVELALVGEEIDLALLGERLPAYLGTFLLVATVGGGFEEPGWRGFALPRLQERFAPLAATCLLAVVWGVWHLPLYGLGFVGPMVFAFFYTWLYNRTGSVLLCILLHGSFTPALDHLVLRADNLAVDVAIGATLVTAAVVLVLVTRGRLGFDAARNRAHRAA</sequence>
<dbReference type="Proteomes" id="UP000557204">
    <property type="component" value="Unassembled WGS sequence"/>
</dbReference>
<dbReference type="AlphaFoldDB" id="A0A849K0E9"/>
<comment type="caution">
    <text evidence="3">The sequence shown here is derived from an EMBL/GenBank/DDBJ whole genome shotgun (WGS) entry which is preliminary data.</text>
</comment>
<feature type="transmembrane region" description="Helical" evidence="1">
    <location>
        <begin position="241"/>
        <end position="262"/>
    </location>
</feature>
<dbReference type="Pfam" id="PF02517">
    <property type="entry name" value="Rce1-like"/>
    <property type="match status" value="1"/>
</dbReference>
<dbReference type="PANTHER" id="PTHR35797:SF1">
    <property type="entry name" value="PROTEASE"/>
    <property type="match status" value="1"/>
</dbReference>
<dbReference type="PANTHER" id="PTHR35797">
    <property type="entry name" value="PROTEASE-RELATED"/>
    <property type="match status" value="1"/>
</dbReference>
<keyword evidence="4" id="KW-1185">Reference proteome</keyword>
<feature type="transmembrane region" description="Helical" evidence="1">
    <location>
        <begin position="101"/>
        <end position="120"/>
    </location>
</feature>
<feature type="domain" description="CAAX prenyl protease 2/Lysostaphin resistance protein A-like" evidence="2">
    <location>
        <begin position="142"/>
        <end position="226"/>
    </location>
</feature>